<dbReference type="Proteomes" id="UP001447188">
    <property type="component" value="Unassembled WGS sequence"/>
</dbReference>
<keyword evidence="2" id="KW-1185">Reference proteome</keyword>
<proteinExistence type="predicted"/>
<evidence type="ECO:0000313" key="1">
    <source>
        <dbReference type="EMBL" id="KAL0631168.1"/>
    </source>
</evidence>
<sequence length="273" mass="31027">MRQLMEAINNNIFSAGKSAETATPEMWTYLTEDEMGPDDICKRLGYIQFPSEAVNTVLQGSRAGFIDDTDPHFVPNFWKRKHWTGYYMYQVYLMCKNRHEENVARHNRRGLGGDENTMALMLQKLHISSIVRMDGDTSDAEEVMNIFKSQLPAGMLEQELQQFERVVLQGQLAVLGGVGVGQDETVGEASTYVGKPVAEHDVLNTDRKGKNKEQHHGNNYQTELYSQILAGIQANNLAITKLYERYCLDKAEMTRLRQDIRDLKDASLRSSVN</sequence>
<protein>
    <submittedName>
        <fullName evidence="1">Uncharacterized protein</fullName>
    </submittedName>
</protein>
<accession>A0ABR3G5D8</accession>
<gene>
    <name evidence="1" type="ORF">Q9L58_009968</name>
</gene>
<dbReference type="EMBL" id="JBBBZM010000287">
    <property type="protein sequence ID" value="KAL0631168.1"/>
    <property type="molecule type" value="Genomic_DNA"/>
</dbReference>
<evidence type="ECO:0000313" key="2">
    <source>
        <dbReference type="Proteomes" id="UP001447188"/>
    </source>
</evidence>
<reference evidence="1 2" key="1">
    <citation type="submission" date="2024-02" db="EMBL/GenBank/DDBJ databases">
        <title>Discinaceae phylogenomics.</title>
        <authorList>
            <person name="Dirks A.C."/>
            <person name="James T.Y."/>
        </authorList>
    </citation>
    <scope>NUCLEOTIDE SEQUENCE [LARGE SCALE GENOMIC DNA]</scope>
    <source>
        <strain evidence="1 2">ACD0624</strain>
    </source>
</reference>
<name>A0ABR3G5D8_9PEZI</name>
<organism evidence="1 2">
    <name type="scientific">Discina gigas</name>
    <dbReference type="NCBI Taxonomy" id="1032678"/>
    <lineage>
        <taxon>Eukaryota</taxon>
        <taxon>Fungi</taxon>
        <taxon>Dikarya</taxon>
        <taxon>Ascomycota</taxon>
        <taxon>Pezizomycotina</taxon>
        <taxon>Pezizomycetes</taxon>
        <taxon>Pezizales</taxon>
        <taxon>Discinaceae</taxon>
        <taxon>Discina</taxon>
    </lineage>
</organism>
<comment type="caution">
    <text evidence="1">The sequence shown here is derived from an EMBL/GenBank/DDBJ whole genome shotgun (WGS) entry which is preliminary data.</text>
</comment>